<protein>
    <submittedName>
        <fullName evidence="1">Uncharacterized protein</fullName>
    </submittedName>
</protein>
<organism evidence="1">
    <name type="scientific">uncultured Desulfobacteraceae bacterium</name>
    <dbReference type="NCBI Taxonomy" id="218296"/>
    <lineage>
        <taxon>Bacteria</taxon>
        <taxon>Pseudomonadati</taxon>
        <taxon>Thermodesulfobacteriota</taxon>
        <taxon>Desulfobacteria</taxon>
        <taxon>Desulfobacterales</taxon>
        <taxon>Desulfobacteraceae</taxon>
        <taxon>environmental samples</taxon>
    </lineage>
</organism>
<dbReference type="EMBL" id="CAACVI010000050">
    <property type="protein sequence ID" value="VEN75189.1"/>
    <property type="molecule type" value="Genomic_DNA"/>
</dbReference>
<proteinExistence type="predicted"/>
<dbReference type="AlphaFoldDB" id="A0A484HKA6"/>
<reference evidence="1" key="1">
    <citation type="submission" date="2019-01" db="EMBL/GenBank/DDBJ databases">
        <authorList>
            <consortium name="Genoscope - CEA"/>
            <person name="William W."/>
        </authorList>
    </citation>
    <scope>NUCLEOTIDE SEQUENCE</scope>
    <source>
        <strain evidence="1">CR-1</strain>
    </source>
</reference>
<name>A0A484HKA6_9BACT</name>
<sequence length="354" mass="41168">MTYWRARDDLSRVDRLRRSYYELFRDELDSFLLEHALMDSYQNFVSRKKRYPFVEKRELKPRARIPDVEYESQNAFLVIFLEDQLSPSDKKYIRFFDDNKTTKKNLLRSKTLPLPENYDRYHKHFDSEPFFDFVKAVLPVDYALLIQSDPSARAANRYALSHFHVRIDWPIADAAEDMAKSLRYISKELYEKGEKQAEDIQKKFFEFYGLPAMCGGRRTAAIVAAQYFKRIPFISTVYVGSSESRALIKISECGVSKAALMYLSDPEIEEIAASNGFSPEAFSKHYMVARKGKKGGVFIFRAKYSNTEHACEPADGKLREMKPDLSWITVESQRLLPKPDAVKMPPVPMNVIYS</sequence>
<accession>A0A484HKA6</accession>
<evidence type="ECO:0000313" key="1">
    <source>
        <dbReference type="EMBL" id="VEN75189.1"/>
    </source>
</evidence>
<gene>
    <name evidence="1" type="ORF">EPICR_70030</name>
</gene>